<evidence type="ECO:0000256" key="1">
    <source>
        <dbReference type="ARBA" id="ARBA00004442"/>
    </source>
</evidence>
<dbReference type="SUPFAM" id="SSF56954">
    <property type="entry name" value="Outer membrane efflux proteins (OEP)"/>
    <property type="match status" value="1"/>
</dbReference>
<keyword evidence="7" id="KW-0998">Cell outer membrane</keyword>
<dbReference type="Pfam" id="PF02321">
    <property type="entry name" value="OEP"/>
    <property type="match status" value="2"/>
</dbReference>
<dbReference type="Gene3D" id="1.20.1600.10">
    <property type="entry name" value="Outer membrane efflux proteins (OEP)"/>
    <property type="match status" value="1"/>
</dbReference>
<evidence type="ECO:0000256" key="2">
    <source>
        <dbReference type="ARBA" id="ARBA00007613"/>
    </source>
</evidence>
<gene>
    <name evidence="8" type="ORF">G7Y82_03650</name>
</gene>
<dbReference type="GO" id="GO:1990281">
    <property type="term" value="C:efflux pump complex"/>
    <property type="evidence" value="ECO:0007669"/>
    <property type="project" value="TreeGrafter"/>
</dbReference>
<evidence type="ECO:0000256" key="6">
    <source>
        <dbReference type="ARBA" id="ARBA00023136"/>
    </source>
</evidence>
<dbReference type="InterPro" id="IPR003423">
    <property type="entry name" value="OMP_efflux"/>
</dbReference>
<reference evidence="8" key="1">
    <citation type="submission" date="2020-03" db="EMBL/GenBank/DDBJ databases">
        <title>Solimonas marina sp. nov., isolated from deep seawater of the Pacific Ocean.</title>
        <authorList>
            <person name="Liu X."/>
            <person name="Lai Q."/>
            <person name="Sun F."/>
            <person name="Gai Y."/>
            <person name="Li G."/>
            <person name="Shao Z."/>
        </authorList>
    </citation>
    <scope>NUCLEOTIDE SEQUENCE</scope>
    <source>
        <strain evidence="8">C16B3</strain>
    </source>
</reference>
<dbReference type="GO" id="GO:0015562">
    <property type="term" value="F:efflux transmembrane transporter activity"/>
    <property type="evidence" value="ECO:0007669"/>
    <property type="project" value="InterPro"/>
</dbReference>
<keyword evidence="3" id="KW-0813">Transport</keyword>
<dbReference type="GO" id="GO:0009279">
    <property type="term" value="C:cell outer membrane"/>
    <property type="evidence" value="ECO:0007669"/>
    <property type="project" value="UniProtKB-SubCell"/>
</dbReference>
<keyword evidence="5" id="KW-0812">Transmembrane</keyword>
<evidence type="ECO:0000256" key="3">
    <source>
        <dbReference type="ARBA" id="ARBA00022448"/>
    </source>
</evidence>
<comment type="similarity">
    <text evidence="2">Belongs to the outer membrane factor (OMF) (TC 1.B.17) family.</text>
</comment>
<evidence type="ECO:0000256" key="4">
    <source>
        <dbReference type="ARBA" id="ARBA00022452"/>
    </source>
</evidence>
<comment type="caution">
    <text evidence="8">The sequence shown here is derived from an EMBL/GenBank/DDBJ whole genome shotgun (WGS) entry which is preliminary data.</text>
</comment>
<dbReference type="EMBL" id="JAAVXB010000002">
    <property type="protein sequence ID" value="NKF21400.1"/>
    <property type="molecule type" value="Genomic_DNA"/>
</dbReference>
<dbReference type="AlphaFoldDB" id="A0A969W8B9"/>
<keyword evidence="6" id="KW-0472">Membrane</keyword>
<evidence type="ECO:0000313" key="8">
    <source>
        <dbReference type="EMBL" id="NKF21400.1"/>
    </source>
</evidence>
<evidence type="ECO:0000256" key="7">
    <source>
        <dbReference type="ARBA" id="ARBA00023237"/>
    </source>
</evidence>
<organism evidence="8 9">
    <name type="scientific">Solimonas marina</name>
    <dbReference type="NCBI Taxonomy" id="2714601"/>
    <lineage>
        <taxon>Bacteria</taxon>
        <taxon>Pseudomonadati</taxon>
        <taxon>Pseudomonadota</taxon>
        <taxon>Gammaproteobacteria</taxon>
        <taxon>Nevskiales</taxon>
        <taxon>Nevskiaceae</taxon>
        <taxon>Solimonas</taxon>
    </lineage>
</organism>
<dbReference type="InterPro" id="IPR051906">
    <property type="entry name" value="TolC-like"/>
</dbReference>
<keyword evidence="4" id="KW-1134">Transmembrane beta strand</keyword>
<dbReference type="PANTHER" id="PTHR30026:SF20">
    <property type="entry name" value="OUTER MEMBRANE PROTEIN TOLC"/>
    <property type="match status" value="1"/>
</dbReference>
<evidence type="ECO:0000313" key="9">
    <source>
        <dbReference type="Proteomes" id="UP000653472"/>
    </source>
</evidence>
<accession>A0A969W8B9</accession>
<dbReference type="Proteomes" id="UP000653472">
    <property type="component" value="Unassembled WGS sequence"/>
</dbReference>
<evidence type="ECO:0000256" key="5">
    <source>
        <dbReference type="ARBA" id="ARBA00022692"/>
    </source>
</evidence>
<proteinExistence type="inferred from homology"/>
<dbReference type="GO" id="GO:0015288">
    <property type="term" value="F:porin activity"/>
    <property type="evidence" value="ECO:0007669"/>
    <property type="project" value="TreeGrafter"/>
</dbReference>
<comment type="subcellular location">
    <subcellularLocation>
        <location evidence="1">Cell outer membrane</location>
    </subcellularLocation>
</comment>
<keyword evidence="9" id="KW-1185">Reference proteome</keyword>
<name>A0A969W8B9_9GAMM</name>
<dbReference type="PANTHER" id="PTHR30026">
    <property type="entry name" value="OUTER MEMBRANE PROTEIN TOLC"/>
    <property type="match status" value="1"/>
</dbReference>
<dbReference type="NCBIfam" id="TIGR01844">
    <property type="entry name" value="type_I_sec_TolC"/>
    <property type="match status" value="1"/>
</dbReference>
<dbReference type="InterPro" id="IPR010130">
    <property type="entry name" value="T1SS_OMP_TolC"/>
</dbReference>
<protein>
    <submittedName>
        <fullName evidence="8">TolC family outer membrane protein</fullName>
    </submittedName>
</protein>
<dbReference type="RefSeq" id="WP_168146671.1">
    <property type="nucleotide sequence ID" value="NZ_JAAVXB010000002.1"/>
</dbReference>
<sequence>MSARAAADEPSNTVDLLTVCNDALELNPGYESARAGYYAAKELVPQARGKLLPQLGALASYSWRHDHQSGYYEGDFEIPDLGLSYDTRFTAGGSDTFTRGFYGAQLTQALYKPALLLGLDAAKLQQKQAELALGATQDDLLIGVVEKYFAVLAAKDADVFSHAETAAVKEQLDLVSGRAGAGLATQSDLQTAQAAYQLALADQVDADNALVGARLTLESVTGKQYAELKVLPTNLVLQPPQPLEEGAWIRRTKTENPSILSKQAAVELAKVHRRTAQRARYPQVDLVGTAYDLENTGGVSGAVDSSDESIGVRVTMPLYTGGQISSAVKQGRELEAKAEADQSETTNKMVLATRIAFLAVATGTQRLSALKRAVQAAADAEDAARAGYNAGTRDNTDVLNAVEKRYASERDYAAARYKFIINSMRLKQLSGNLLTADLATVNRLLERPEVAPPPTEH</sequence>